<dbReference type="Pfam" id="PF18738">
    <property type="entry name" value="HEPN_DZIP3"/>
    <property type="match status" value="1"/>
</dbReference>
<dbReference type="InterPro" id="IPR027417">
    <property type="entry name" value="P-loop_NTPase"/>
</dbReference>
<gene>
    <name evidence="5" type="primary">LOC106172572</name>
</gene>
<sequence>MDSCGEERRHFILMCRLLLDCGTEAVREVFDKIHPPVTLPVILFRNKCHLLRLRTKHVLTKPQWTKLYPATNTFGQSKDFDITLLFILLRNVCNLSPPANGWDQLPKAGDTGVVDDLARLKWCRNHLYAHVESSKLPETSFNTYFPVIQQAILRLGGPHWQSKILALETDPLTENEETYLNVIRDWYKQDQEAKIMLERLHQQGENLAMTVQKQSDQIAELATRVEEILVEVKGPIDASKSPINGQSYMYELTCPPANSLASRPRWWAKVAEILKDLYLDLFTDIQPLPWLDEFKFQFYEVYTDLEIKRKYRSGPSGEREEDLTEASNMFARESSGRQPCRVRVEGEPGVGKTLYCHKVAYDWARGLYPQFELVFLLECKNMRNSLVETCFDQLLPEDLLMQLGYTQTIDYKEVLEELAKHQEHVLFIFDAYDELPEHKKSDILNFDVDKVVHSKLLRKSTVLITSRPYECNEDLKACEVFYSINGFSETNRDAYVLKHFQDDPKSGQNLLQKLSEQRNVSEISCNPLNLVLLCLVWSVHQRSLPDTISRLYWEISVYIIKRYCERNKIEMSDENIPEKVLPLLQKLGKLAYDGLCDNDTMSFSVADIRRGYYNVQFIELGFMKKERSYSKTFEYTTCSFLHRTFQEALCAWYVSLQSAPNDTFFVRCASGPSNRLLSRFVAGFMAEKSQPLFNALAQAVQTIDAPTESEKLIRIMRAELTKLVYEKLMKKNESAEWLDFLHSVDADRLFQSMVKAGMLQTICECFYECNRYNFLDCFSCSFWEILTLPINMTYEFEQGLRKVLEYQDKLPQQVPKIINVVCGQSDGVCDTLSYACAQTSYFKRVKQIITGCRSVETLALGLSGAKVVDGLATLANLICEVISSLPNLQKLCLTRLDDTVGMGDRCSTPLFDYCILGPVFNTFSNNQSTVRALEVKGHFKQVPLEFLKNAKNIETLSISLNGEETEEKRPFCSCLPWPYKMERVSRDFIPELCSFMLGAEPIKKLDVTFRNCTVDLKEFCRLCKTKETFDHLSMSFGKDVTVTEGSWQELSALLQSPESNLLGFKLDLGRQSLDESSVLILLLPLQHPPPFQEVELYGIEGFGHNASPVLSAIKVLVEQNRDLQSLVVGFGGHNGERDDEIPDSITTAILETLAAISESHSLNRFEMIGWENIPGLGNRIKTLITAVTNLIKSSKSIQRLAVSFLSRGRGIIYGSSDVASHNVGEENGIRHILQAVAQRNRTLVSLELSGWDVIYGGGTADFVSDLTDIIKQNRVLRKISVQFLQKESVLFHEASAKALLAALPKDDALESFVLDGLVVSPKVLALFKEFQRPKSLKNAEFKLIAESGENSTFDEAVQSLSDSVIQMFL</sequence>
<protein>
    <submittedName>
        <fullName evidence="5">Uncharacterized protein LOC106172572</fullName>
    </submittedName>
</protein>
<dbReference type="InterPro" id="IPR032675">
    <property type="entry name" value="LRR_dom_sf"/>
</dbReference>
<reference evidence="5" key="1">
    <citation type="submission" date="2025-08" db="UniProtKB">
        <authorList>
            <consortium name="RefSeq"/>
        </authorList>
    </citation>
    <scope>IDENTIFICATION</scope>
    <source>
        <tissue evidence="5">Gonads</tissue>
    </source>
</reference>
<dbReference type="PANTHER" id="PTHR46844:SF1">
    <property type="entry name" value="SLR5058 PROTEIN"/>
    <property type="match status" value="1"/>
</dbReference>
<dbReference type="GeneID" id="106172572"/>
<dbReference type="RefSeq" id="XP_013408804.1">
    <property type="nucleotide sequence ID" value="XM_013553350.1"/>
</dbReference>
<dbReference type="InterPro" id="IPR007111">
    <property type="entry name" value="NACHT_NTPase"/>
</dbReference>
<dbReference type="SUPFAM" id="SSF52540">
    <property type="entry name" value="P-loop containing nucleoside triphosphate hydrolases"/>
    <property type="match status" value="1"/>
</dbReference>
<dbReference type="Gene3D" id="3.40.50.300">
    <property type="entry name" value="P-loop containing nucleotide triphosphate hydrolases"/>
    <property type="match status" value="1"/>
</dbReference>
<dbReference type="InParanoid" id="A0A1S3JFY0"/>
<evidence type="ECO:0000256" key="2">
    <source>
        <dbReference type="ARBA" id="ARBA00022840"/>
    </source>
</evidence>
<evidence type="ECO:0000313" key="5">
    <source>
        <dbReference type="RefSeq" id="XP_013408804.1"/>
    </source>
</evidence>
<dbReference type="STRING" id="7574.A0A1S3JFY0"/>
<dbReference type="Gene3D" id="3.80.10.10">
    <property type="entry name" value="Ribonuclease Inhibitor"/>
    <property type="match status" value="1"/>
</dbReference>
<dbReference type="SUPFAM" id="SSF52047">
    <property type="entry name" value="RNI-like"/>
    <property type="match status" value="1"/>
</dbReference>
<dbReference type="PANTHER" id="PTHR46844">
    <property type="entry name" value="SLR5058 PROTEIN"/>
    <property type="match status" value="1"/>
</dbReference>
<dbReference type="GO" id="GO:0005524">
    <property type="term" value="F:ATP binding"/>
    <property type="evidence" value="ECO:0007669"/>
    <property type="project" value="UniProtKB-KW"/>
</dbReference>
<dbReference type="OrthoDB" id="5958466at2759"/>
<keyword evidence="2" id="KW-0067">ATP-binding</keyword>
<feature type="domain" description="NACHT" evidence="3">
    <location>
        <begin position="340"/>
        <end position="468"/>
    </location>
</feature>
<name>A0A1S3JFY0_LINAN</name>
<dbReference type="InterPro" id="IPR041249">
    <property type="entry name" value="HEPN_DZIP3"/>
</dbReference>
<dbReference type="KEGG" id="lak:106172572"/>
<evidence type="ECO:0000259" key="3">
    <source>
        <dbReference type="PROSITE" id="PS50837"/>
    </source>
</evidence>
<dbReference type="Proteomes" id="UP000085678">
    <property type="component" value="Unplaced"/>
</dbReference>
<evidence type="ECO:0000313" key="4">
    <source>
        <dbReference type="Proteomes" id="UP000085678"/>
    </source>
</evidence>
<keyword evidence="1" id="KW-0547">Nucleotide-binding</keyword>
<dbReference type="PROSITE" id="PS50837">
    <property type="entry name" value="NACHT"/>
    <property type="match status" value="1"/>
</dbReference>
<accession>A0A1S3JFY0</accession>
<dbReference type="Pfam" id="PF05729">
    <property type="entry name" value="NACHT"/>
    <property type="match status" value="1"/>
</dbReference>
<proteinExistence type="predicted"/>
<keyword evidence="4" id="KW-1185">Reference proteome</keyword>
<organism evidence="4 5">
    <name type="scientific">Lingula anatina</name>
    <name type="common">Brachiopod</name>
    <name type="synonym">Lingula unguis</name>
    <dbReference type="NCBI Taxonomy" id="7574"/>
    <lineage>
        <taxon>Eukaryota</taxon>
        <taxon>Metazoa</taxon>
        <taxon>Spiralia</taxon>
        <taxon>Lophotrochozoa</taxon>
        <taxon>Brachiopoda</taxon>
        <taxon>Linguliformea</taxon>
        <taxon>Lingulata</taxon>
        <taxon>Lingulida</taxon>
        <taxon>Linguloidea</taxon>
        <taxon>Lingulidae</taxon>
        <taxon>Lingula</taxon>
    </lineage>
</organism>
<evidence type="ECO:0000256" key="1">
    <source>
        <dbReference type="ARBA" id="ARBA00022741"/>
    </source>
</evidence>